<protein>
    <recommendedName>
        <fullName evidence="1">HTH arsR-type domain-containing protein</fullName>
    </recommendedName>
</protein>
<gene>
    <name evidence="2" type="ORF">FM104_04765</name>
</gene>
<dbReference type="InterPro" id="IPR011991">
    <property type="entry name" value="ArsR-like_HTH"/>
</dbReference>
<dbReference type="CDD" id="cd00090">
    <property type="entry name" value="HTH_ARSR"/>
    <property type="match status" value="1"/>
</dbReference>
<dbReference type="GO" id="GO:0003700">
    <property type="term" value="F:DNA-binding transcription factor activity"/>
    <property type="evidence" value="ECO:0007669"/>
    <property type="project" value="InterPro"/>
</dbReference>
<dbReference type="SMART" id="SM00418">
    <property type="entry name" value="HTH_ARSR"/>
    <property type="match status" value="1"/>
</dbReference>
<dbReference type="AlphaFoldDB" id="A0A1R4J0K5"/>
<dbReference type="EMBL" id="FUKO01000014">
    <property type="protein sequence ID" value="SJN25183.1"/>
    <property type="molecule type" value="Genomic_DNA"/>
</dbReference>
<sequence>MLGANPIRGAIIRVLAQHPNGLTSGAIERELGVSYQTVFRHLQQLVSIGVVTTDGEEVHHGRRVIYTLDRQAVITTLSEYRDFLLAED</sequence>
<keyword evidence="3" id="KW-1185">Reference proteome</keyword>
<evidence type="ECO:0000313" key="2">
    <source>
        <dbReference type="EMBL" id="SJN25183.1"/>
    </source>
</evidence>
<feature type="domain" description="HTH arsR-type" evidence="1">
    <location>
        <begin position="1"/>
        <end position="79"/>
    </location>
</feature>
<dbReference type="InterPro" id="IPR036390">
    <property type="entry name" value="WH_DNA-bd_sf"/>
</dbReference>
<evidence type="ECO:0000259" key="1">
    <source>
        <dbReference type="SMART" id="SM00418"/>
    </source>
</evidence>
<dbReference type="Pfam" id="PF12840">
    <property type="entry name" value="HTH_20"/>
    <property type="match status" value="1"/>
</dbReference>
<dbReference type="InterPro" id="IPR036388">
    <property type="entry name" value="WH-like_DNA-bd_sf"/>
</dbReference>
<proteinExistence type="predicted"/>
<reference evidence="2 3" key="1">
    <citation type="submission" date="2017-02" db="EMBL/GenBank/DDBJ databases">
        <authorList>
            <person name="Peterson S.W."/>
        </authorList>
    </citation>
    <scope>NUCLEOTIDE SEQUENCE [LARGE SCALE GENOMIC DNA]</scope>
    <source>
        <strain evidence="2 3">B Mb 05.01</strain>
    </source>
</reference>
<dbReference type="InterPro" id="IPR001845">
    <property type="entry name" value="HTH_ArsR_DNA-bd_dom"/>
</dbReference>
<organism evidence="2 3">
    <name type="scientific">Microbacterium esteraromaticum</name>
    <dbReference type="NCBI Taxonomy" id="57043"/>
    <lineage>
        <taxon>Bacteria</taxon>
        <taxon>Bacillati</taxon>
        <taxon>Actinomycetota</taxon>
        <taxon>Actinomycetes</taxon>
        <taxon>Micrococcales</taxon>
        <taxon>Microbacteriaceae</taxon>
        <taxon>Microbacterium</taxon>
    </lineage>
</organism>
<dbReference type="SUPFAM" id="SSF46785">
    <property type="entry name" value="Winged helix' DNA-binding domain"/>
    <property type="match status" value="1"/>
</dbReference>
<dbReference type="Proteomes" id="UP000196320">
    <property type="component" value="Unassembled WGS sequence"/>
</dbReference>
<accession>A0A1R4J0K5</accession>
<dbReference type="Gene3D" id="1.10.10.10">
    <property type="entry name" value="Winged helix-like DNA-binding domain superfamily/Winged helix DNA-binding domain"/>
    <property type="match status" value="1"/>
</dbReference>
<evidence type="ECO:0000313" key="3">
    <source>
        <dbReference type="Proteomes" id="UP000196320"/>
    </source>
</evidence>
<name>A0A1R4J0K5_9MICO</name>